<dbReference type="AlphaFoldDB" id="A0A1Y1RU33"/>
<evidence type="ECO:0000256" key="3">
    <source>
        <dbReference type="ARBA" id="ARBA00022777"/>
    </source>
</evidence>
<feature type="domain" description="Protein kinase" evidence="6">
    <location>
        <begin position="11"/>
        <end position="272"/>
    </location>
</feature>
<keyword evidence="3" id="KW-0418">Kinase</keyword>
<gene>
    <name evidence="7" type="ORF">B4O97_16370</name>
</gene>
<keyword evidence="5" id="KW-0472">Membrane</keyword>
<dbReference type="Gene3D" id="3.30.200.20">
    <property type="entry name" value="Phosphorylase Kinase, domain 1"/>
    <property type="match status" value="1"/>
</dbReference>
<proteinExistence type="predicted"/>
<evidence type="ECO:0000256" key="1">
    <source>
        <dbReference type="ARBA" id="ARBA00022679"/>
    </source>
</evidence>
<evidence type="ECO:0000313" key="7">
    <source>
        <dbReference type="EMBL" id="ORC31839.1"/>
    </source>
</evidence>
<dbReference type="Pfam" id="PF00069">
    <property type="entry name" value="Pkinase"/>
    <property type="match status" value="1"/>
</dbReference>
<keyword evidence="5" id="KW-1133">Transmembrane helix</keyword>
<protein>
    <recommendedName>
        <fullName evidence="6">Protein kinase domain-containing protein</fullName>
    </recommendedName>
</protein>
<dbReference type="GO" id="GO:0005524">
    <property type="term" value="F:ATP binding"/>
    <property type="evidence" value="ECO:0007669"/>
    <property type="project" value="UniProtKB-KW"/>
</dbReference>
<dbReference type="PANTHER" id="PTHR43289:SF6">
    <property type="entry name" value="SERINE_THREONINE-PROTEIN KINASE NEKL-3"/>
    <property type="match status" value="1"/>
</dbReference>
<evidence type="ECO:0000256" key="5">
    <source>
        <dbReference type="SAM" id="Phobius"/>
    </source>
</evidence>
<dbReference type="SUPFAM" id="SSF56112">
    <property type="entry name" value="Protein kinase-like (PK-like)"/>
    <property type="match status" value="1"/>
</dbReference>
<dbReference type="PROSITE" id="PS00108">
    <property type="entry name" value="PROTEIN_KINASE_ST"/>
    <property type="match status" value="1"/>
</dbReference>
<dbReference type="Proteomes" id="UP000192343">
    <property type="component" value="Unassembled WGS sequence"/>
</dbReference>
<sequence length="629" mass="70627">MAKQPDKIDKYNEVSLIARGGMGAVYKAVHPTLNRPVILKKLTLRGQSSFAERFKREARILMDFRHDDIVTVFDHFKQGSSYYIVMEYVEGSSLEELLREHRYLDSLVCAYIVFHSARALAYAHDRGVIHRDIKPANILISREGAIKLADFGIAASADDTDLALTSDGMTLGTPSYMAPEQFENSRNVDAKADIYALGIMTYEMSTGKRPYAGGFTPDLIHAKQKGRYKRPTSFVPVIAKPLLKIIRGAMRSSRKRRYHSVDPIIRQARKVLEPYDQDEVKNLLGALVRGEKDIPAPKPRKRRLRTLLRWLGILAAAGLLLWGVYASTLFQPLVLGATHGRLRIHLEVPGLAGYYAGNPVKAELFADDGKDIPRISLPALIPLGFVSKGETRRYTTLPLMLKSGMYRIKVLYAGQVYWKSFYLPPYSADVQGGIFAETVESIQLPEIESGPVEISFNVYDAVRGKSLNDQSLAYVVTEDGAIPLYRFPEITSGRVWRFIVRSRGYIEQVYSLYLDPRESHLTINAALLPRPAFLRLDSDVPDAEIRINDSRTVDAYADVPDGTYLIHSVAIEPADGQILSVAPGRYRISFERKGEKTVYDINLVSDETASILGKMDNGTLKIVREPRRR</sequence>
<dbReference type="Gene3D" id="1.10.510.10">
    <property type="entry name" value="Transferase(Phosphotransferase) domain 1"/>
    <property type="match status" value="1"/>
</dbReference>
<organism evidence="7 8">
    <name type="scientific">Marispirochaeta aestuarii</name>
    <dbReference type="NCBI Taxonomy" id="1963862"/>
    <lineage>
        <taxon>Bacteria</taxon>
        <taxon>Pseudomonadati</taxon>
        <taxon>Spirochaetota</taxon>
        <taxon>Spirochaetia</taxon>
        <taxon>Spirochaetales</taxon>
        <taxon>Spirochaetaceae</taxon>
        <taxon>Marispirochaeta</taxon>
    </lineage>
</organism>
<dbReference type="PANTHER" id="PTHR43289">
    <property type="entry name" value="MITOGEN-ACTIVATED PROTEIN KINASE KINASE KINASE 20-RELATED"/>
    <property type="match status" value="1"/>
</dbReference>
<evidence type="ECO:0000256" key="2">
    <source>
        <dbReference type="ARBA" id="ARBA00022741"/>
    </source>
</evidence>
<dbReference type="STRING" id="1963862.B4O97_16370"/>
<dbReference type="OrthoDB" id="9801841at2"/>
<keyword evidence="8" id="KW-1185">Reference proteome</keyword>
<keyword evidence="5" id="KW-0812">Transmembrane</keyword>
<dbReference type="InterPro" id="IPR008271">
    <property type="entry name" value="Ser/Thr_kinase_AS"/>
</dbReference>
<dbReference type="InterPro" id="IPR000719">
    <property type="entry name" value="Prot_kinase_dom"/>
</dbReference>
<accession>A0A1Y1RU33</accession>
<evidence type="ECO:0000313" key="8">
    <source>
        <dbReference type="Proteomes" id="UP000192343"/>
    </source>
</evidence>
<dbReference type="SMART" id="SM00220">
    <property type="entry name" value="S_TKc"/>
    <property type="match status" value="1"/>
</dbReference>
<evidence type="ECO:0000256" key="4">
    <source>
        <dbReference type="ARBA" id="ARBA00022840"/>
    </source>
</evidence>
<dbReference type="GO" id="GO:0004674">
    <property type="term" value="F:protein serine/threonine kinase activity"/>
    <property type="evidence" value="ECO:0007669"/>
    <property type="project" value="TreeGrafter"/>
</dbReference>
<dbReference type="InterPro" id="IPR011009">
    <property type="entry name" value="Kinase-like_dom_sf"/>
</dbReference>
<dbReference type="CDD" id="cd14014">
    <property type="entry name" value="STKc_PknB_like"/>
    <property type="match status" value="1"/>
</dbReference>
<feature type="transmembrane region" description="Helical" evidence="5">
    <location>
        <begin position="307"/>
        <end position="325"/>
    </location>
</feature>
<keyword evidence="2" id="KW-0547">Nucleotide-binding</keyword>
<reference evidence="7 8" key="1">
    <citation type="submission" date="2017-03" db="EMBL/GenBank/DDBJ databases">
        <title>Draft Genome sequence of Marispirochaeta sp. strain JC444.</title>
        <authorList>
            <person name="Shivani Y."/>
            <person name="Subhash Y."/>
            <person name="Sasikala C."/>
            <person name="Ramana C."/>
        </authorList>
    </citation>
    <scope>NUCLEOTIDE SEQUENCE [LARGE SCALE GENOMIC DNA]</scope>
    <source>
        <strain evidence="7 8">JC444</strain>
    </source>
</reference>
<dbReference type="EMBL" id="MWQY01000023">
    <property type="protein sequence ID" value="ORC31839.1"/>
    <property type="molecule type" value="Genomic_DNA"/>
</dbReference>
<keyword evidence="4" id="KW-0067">ATP-binding</keyword>
<name>A0A1Y1RU33_9SPIO</name>
<comment type="caution">
    <text evidence="7">The sequence shown here is derived from an EMBL/GenBank/DDBJ whole genome shotgun (WGS) entry which is preliminary data.</text>
</comment>
<keyword evidence="1" id="KW-0808">Transferase</keyword>
<evidence type="ECO:0000259" key="6">
    <source>
        <dbReference type="PROSITE" id="PS50011"/>
    </source>
</evidence>
<dbReference type="RefSeq" id="WP_083052498.1">
    <property type="nucleotide sequence ID" value="NZ_MWQY01000023.1"/>
</dbReference>
<dbReference type="PROSITE" id="PS50011">
    <property type="entry name" value="PROTEIN_KINASE_DOM"/>
    <property type="match status" value="1"/>
</dbReference>